<comment type="caution">
    <text evidence="1">The sequence shown here is derived from an EMBL/GenBank/DDBJ whole genome shotgun (WGS) entry which is preliminary data.</text>
</comment>
<dbReference type="OrthoDB" id="678128at2"/>
<name>A0A364XWJ8_9BACT</name>
<dbReference type="Proteomes" id="UP000251889">
    <property type="component" value="Unassembled WGS sequence"/>
</dbReference>
<dbReference type="Gene3D" id="1.10.3060.10">
    <property type="entry name" value="Helical scaffold and wing domains of SecA"/>
    <property type="match status" value="1"/>
</dbReference>
<evidence type="ECO:0000313" key="2">
    <source>
        <dbReference type="Proteomes" id="UP000251889"/>
    </source>
</evidence>
<keyword evidence="2" id="KW-1185">Reference proteome</keyword>
<protein>
    <submittedName>
        <fullName evidence="1">Uncharacterized protein</fullName>
    </submittedName>
</protein>
<accession>A0A364XWJ8</accession>
<dbReference type="AlphaFoldDB" id="A0A364XWJ8"/>
<gene>
    <name evidence="1" type="ORF">DQQ10_23715</name>
</gene>
<reference evidence="1 2" key="1">
    <citation type="submission" date="2018-06" db="EMBL/GenBank/DDBJ databases">
        <title>Chryseolinea flavus sp. nov., a member of the phylum Bacteroidetes isolated from soil.</title>
        <authorList>
            <person name="Li Y."/>
            <person name="Wang J."/>
        </authorList>
    </citation>
    <scope>NUCLEOTIDE SEQUENCE [LARGE SCALE GENOMIC DNA]</scope>
    <source>
        <strain evidence="1 2">SDU1-6</strain>
    </source>
</reference>
<organism evidence="1 2">
    <name type="scientific">Pseudochryseolinea flava</name>
    <dbReference type="NCBI Taxonomy" id="2059302"/>
    <lineage>
        <taxon>Bacteria</taxon>
        <taxon>Pseudomonadati</taxon>
        <taxon>Bacteroidota</taxon>
        <taxon>Cytophagia</taxon>
        <taxon>Cytophagales</taxon>
        <taxon>Fulvivirgaceae</taxon>
        <taxon>Pseudochryseolinea</taxon>
    </lineage>
</organism>
<sequence length="176" mass="20115">MFGLFKSKSDTAKVIDKVWMYRQGKFNACRDMAALNPSIAFVAFFEETQRELQAVLQGVHVLLASEVSVESVRDRMIVFVEHHPVIAEEQTIFKKLNLKEVNVLSGLDEPLFMTFNGAKTIELMKRMGMHEHEAIGHSMISNSIKRAQKKITEVHKSNIPASSQAKWFELNPARRR</sequence>
<evidence type="ECO:0000313" key="1">
    <source>
        <dbReference type="EMBL" id="RAV98528.1"/>
    </source>
</evidence>
<proteinExistence type="predicted"/>
<dbReference type="EMBL" id="QMFY01000017">
    <property type="protein sequence ID" value="RAV98528.1"/>
    <property type="molecule type" value="Genomic_DNA"/>
</dbReference>
<dbReference type="RefSeq" id="WP_112749421.1">
    <property type="nucleotide sequence ID" value="NZ_QMFY01000017.1"/>
</dbReference>